<feature type="domain" description="Zinc finger PHD-type" evidence="5">
    <location>
        <begin position="307"/>
        <end position="367"/>
    </location>
</feature>
<sequence length="518" mass="58639">MCRITPRVAAPFSPQTSSTSYALLQRPPNECDGCREKKTTSKYNCPDCELNLCVKCISLPLTQNTHFHDHPLTLAHKLTISFICDACGKEGKGMFYFCAQCSFLVHLHCISLPLIRPQLIIEAEIHNHPLTLVPKSTSFICDACGKEGGGRFYFCATCFFISHLDCAFLPSIVKVIRHNHPLDLTYSLSTNRSGRKVCKLCVSKDDLDYGVYYCSSCDFVAHLHCATSKEDRDETFVPKSIYEESIESSSGIMEREDLGVDEPIDSLAFVVKKNKVGVVGSEIAEEIKHFSHEHDLKLTDRIGINKNCNACMRSIFPPFYTCAQCGFFLHKACVELPRKIRHPLHQHPLILYPKTATIGLFICKTCFRLCSGFTYNCKKCEFGIDVQCSLIPDTITHASHEHQLILSRSSDAKKCSCCDSDKGFKFCCADCEFTLDFECLTLPQTIKYEQHEHPFTLCYSPEDESGEYYCDICEEERDSKRWYYYCADCIYPAHPDCILGKFLNSPSLNSLMLLQIST</sequence>
<dbReference type="AlphaFoldDB" id="A0A922JF74"/>
<evidence type="ECO:0000313" key="6">
    <source>
        <dbReference type="EMBL" id="KAG6702129.1"/>
    </source>
</evidence>
<evidence type="ECO:0000259" key="5">
    <source>
        <dbReference type="SMART" id="SM00249"/>
    </source>
</evidence>
<dbReference type="PANTHER" id="PTHR32410:SF163">
    <property type="entry name" value="DC1 DOMAIN-CONTAINING PROTEIN"/>
    <property type="match status" value="1"/>
</dbReference>
<keyword evidence="2" id="KW-0677">Repeat</keyword>
<evidence type="ECO:0000313" key="7">
    <source>
        <dbReference type="Proteomes" id="UP000811246"/>
    </source>
</evidence>
<dbReference type="InterPro" id="IPR053192">
    <property type="entry name" value="Vacuole_Formation_Reg"/>
</dbReference>
<feature type="domain" description="Zinc finger PHD-type" evidence="5">
    <location>
        <begin position="140"/>
        <end position="218"/>
    </location>
</feature>
<dbReference type="InterPro" id="IPR001965">
    <property type="entry name" value="Znf_PHD"/>
</dbReference>
<dbReference type="SMART" id="SM00249">
    <property type="entry name" value="PHD"/>
    <property type="match status" value="3"/>
</dbReference>
<organism evidence="6 7">
    <name type="scientific">Carya illinoinensis</name>
    <name type="common">Pecan</name>
    <dbReference type="NCBI Taxonomy" id="32201"/>
    <lineage>
        <taxon>Eukaryota</taxon>
        <taxon>Viridiplantae</taxon>
        <taxon>Streptophyta</taxon>
        <taxon>Embryophyta</taxon>
        <taxon>Tracheophyta</taxon>
        <taxon>Spermatophyta</taxon>
        <taxon>Magnoliopsida</taxon>
        <taxon>eudicotyledons</taxon>
        <taxon>Gunneridae</taxon>
        <taxon>Pentapetalae</taxon>
        <taxon>rosids</taxon>
        <taxon>fabids</taxon>
        <taxon>Fagales</taxon>
        <taxon>Juglandaceae</taxon>
        <taxon>Carya</taxon>
    </lineage>
</organism>
<evidence type="ECO:0000256" key="2">
    <source>
        <dbReference type="ARBA" id="ARBA00022737"/>
    </source>
</evidence>
<accession>A0A922JF74</accession>
<dbReference type="GO" id="GO:0008270">
    <property type="term" value="F:zinc ion binding"/>
    <property type="evidence" value="ECO:0007669"/>
    <property type="project" value="UniProtKB-KW"/>
</dbReference>
<dbReference type="Pfam" id="PF03107">
    <property type="entry name" value="C1_2"/>
    <property type="match status" value="7"/>
</dbReference>
<evidence type="ECO:0000256" key="4">
    <source>
        <dbReference type="ARBA" id="ARBA00022833"/>
    </source>
</evidence>
<feature type="domain" description="Zinc finger PHD-type" evidence="5">
    <location>
        <begin position="83"/>
        <end position="116"/>
    </location>
</feature>
<dbReference type="EMBL" id="CM031831">
    <property type="protein sequence ID" value="KAG6702129.1"/>
    <property type="molecule type" value="Genomic_DNA"/>
</dbReference>
<comment type="caution">
    <text evidence="6">The sequence shown here is derived from an EMBL/GenBank/DDBJ whole genome shotgun (WGS) entry which is preliminary data.</text>
</comment>
<name>A0A922JF74_CARIL</name>
<keyword evidence="4" id="KW-0862">Zinc</keyword>
<dbReference type="InterPro" id="IPR004146">
    <property type="entry name" value="DC1"/>
</dbReference>
<gene>
    <name evidence="6" type="ORF">I3842_07G018800</name>
</gene>
<keyword evidence="3" id="KW-0863">Zinc-finger</keyword>
<evidence type="ECO:0000256" key="1">
    <source>
        <dbReference type="ARBA" id="ARBA00022723"/>
    </source>
</evidence>
<proteinExistence type="predicted"/>
<evidence type="ECO:0000256" key="3">
    <source>
        <dbReference type="ARBA" id="ARBA00022771"/>
    </source>
</evidence>
<keyword evidence="1" id="KW-0479">Metal-binding</keyword>
<dbReference type="PANTHER" id="PTHR32410">
    <property type="entry name" value="CYSTEINE/HISTIDINE-RICH C1 DOMAIN FAMILY PROTEIN"/>
    <property type="match status" value="1"/>
</dbReference>
<dbReference type="Proteomes" id="UP000811246">
    <property type="component" value="Chromosome 7"/>
</dbReference>
<reference evidence="6" key="1">
    <citation type="submission" date="2021-01" db="EMBL/GenBank/DDBJ databases">
        <authorList>
            <person name="Lovell J.T."/>
            <person name="Bentley N."/>
            <person name="Bhattarai G."/>
            <person name="Jenkins J.W."/>
            <person name="Sreedasyam A."/>
            <person name="Alarcon Y."/>
            <person name="Bock C."/>
            <person name="Boston L."/>
            <person name="Carlson J."/>
            <person name="Cervantes K."/>
            <person name="Clermont K."/>
            <person name="Krom N."/>
            <person name="Kubenka K."/>
            <person name="Mamidi S."/>
            <person name="Mattison C."/>
            <person name="Monteros M."/>
            <person name="Pisani C."/>
            <person name="Plott C."/>
            <person name="Rajasekar S."/>
            <person name="Rhein H.S."/>
            <person name="Rohla C."/>
            <person name="Song M."/>
            <person name="Hilaire R.S."/>
            <person name="Shu S."/>
            <person name="Wells L."/>
            <person name="Wang X."/>
            <person name="Webber J."/>
            <person name="Heerema R.J."/>
            <person name="Klein P."/>
            <person name="Conner P."/>
            <person name="Grauke L."/>
            <person name="Grimwood J."/>
            <person name="Schmutz J."/>
            <person name="Randall J.J."/>
        </authorList>
    </citation>
    <scope>NUCLEOTIDE SEQUENCE</scope>
    <source>
        <tissue evidence="6">Leaf</tissue>
    </source>
</reference>
<protein>
    <recommendedName>
        <fullName evidence="5">Zinc finger PHD-type domain-containing protein</fullName>
    </recommendedName>
</protein>